<feature type="chain" id="PRO_5039004955" description="DUF732 domain-containing protein" evidence="1">
    <location>
        <begin position="23"/>
        <end position="114"/>
    </location>
</feature>
<comment type="caution">
    <text evidence="2">The sequence shown here is derived from an EMBL/GenBank/DDBJ whole genome shotgun (WGS) entry which is preliminary data.</text>
</comment>
<dbReference type="EMBL" id="SZPY01000005">
    <property type="protein sequence ID" value="TKI60456.1"/>
    <property type="molecule type" value="Genomic_DNA"/>
</dbReference>
<protein>
    <recommendedName>
        <fullName evidence="4">DUF732 domain-containing protein</fullName>
    </recommendedName>
</protein>
<gene>
    <name evidence="2" type="ORF">FC770_16835</name>
</gene>
<sequence>MMRRIMRGTAAAALVAVLGTTAVGCSSGKPSKGEFRDAMVTNAKSAGFLTENGGDELDCMADESYDDLSDEMLRATVEEDSDHEPSEADRKVIADASKLCADRAMGADAEPLAP</sequence>
<accession>A0A4U2YHE3</accession>
<dbReference type="RefSeq" id="WP_137067489.1">
    <property type="nucleotide sequence ID" value="NZ_CP040748.1"/>
</dbReference>
<organism evidence="2 3">
    <name type="scientific">Nocardioides jishulii</name>
    <dbReference type="NCBI Taxonomy" id="2575440"/>
    <lineage>
        <taxon>Bacteria</taxon>
        <taxon>Bacillati</taxon>
        <taxon>Actinomycetota</taxon>
        <taxon>Actinomycetes</taxon>
        <taxon>Propionibacteriales</taxon>
        <taxon>Nocardioidaceae</taxon>
        <taxon>Nocardioides</taxon>
    </lineage>
</organism>
<keyword evidence="3" id="KW-1185">Reference proteome</keyword>
<evidence type="ECO:0000313" key="2">
    <source>
        <dbReference type="EMBL" id="TKI60456.1"/>
    </source>
</evidence>
<proteinExistence type="predicted"/>
<dbReference type="PROSITE" id="PS51257">
    <property type="entry name" value="PROKAR_LIPOPROTEIN"/>
    <property type="match status" value="1"/>
</dbReference>
<reference evidence="2 3" key="1">
    <citation type="submission" date="2019-04" db="EMBL/GenBank/DDBJ databases">
        <authorList>
            <person name="Dong K."/>
        </authorList>
    </citation>
    <scope>NUCLEOTIDE SEQUENCE [LARGE SCALE GENOMIC DNA]</scope>
    <source>
        <strain evidence="3">dk3543</strain>
    </source>
</reference>
<keyword evidence="1" id="KW-0732">Signal</keyword>
<evidence type="ECO:0000256" key="1">
    <source>
        <dbReference type="SAM" id="SignalP"/>
    </source>
</evidence>
<evidence type="ECO:0008006" key="4">
    <source>
        <dbReference type="Google" id="ProtNLM"/>
    </source>
</evidence>
<feature type="signal peptide" evidence="1">
    <location>
        <begin position="1"/>
        <end position="22"/>
    </location>
</feature>
<evidence type="ECO:0000313" key="3">
    <source>
        <dbReference type="Proteomes" id="UP000307808"/>
    </source>
</evidence>
<name>A0A4U2YHE3_9ACTN</name>
<dbReference type="AlphaFoldDB" id="A0A4U2YHE3"/>
<dbReference type="Proteomes" id="UP000307808">
    <property type="component" value="Unassembled WGS sequence"/>
</dbReference>